<dbReference type="RefSeq" id="XP_002488623.1">
    <property type="nucleotide sequence ID" value="XM_002488578.1"/>
</dbReference>
<evidence type="ECO:0000313" key="1">
    <source>
        <dbReference type="EMBL" id="EED11867.1"/>
    </source>
</evidence>
<accession>B8MUU8</accession>
<keyword evidence="2" id="KW-1185">Reference proteome</keyword>
<dbReference type="OrthoDB" id="5425312at2759"/>
<name>B8MUU8_TALSN</name>
<dbReference type="Proteomes" id="UP000001745">
    <property type="component" value="Unassembled WGS sequence"/>
</dbReference>
<reference evidence="2" key="1">
    <citation type="journal article" date="2015" name="Genome Announc.">
        <title>Genome sequence of the AIDS-associated pathogen Penicillium marneffei (ATCC18224) and its near taxonomic relative Talaromyces stipitatus (ATCC10500).</title>
        <authorList>
            <person name="Nierman W.C."/>
            <person name="Fedorova-Abrams N.D."/>
            <person name="Andrianopoulos A."/>
        </authorList>
    </citation>
    <scope>NUCLEOTIDE SEQUENCE [LARGE SCALE GENOMIC DNA]</scope>
    <source>
        <strain evidence="2">ATCC 10500 / CBS 375.48 / QM 6759 / NRRL 1006</strain>
    </source>
</reference>
<gene>
    <name evidence="1" type="ORF">TSTA_110470</name>
</gene>
<dbReference type="InParanoid" id="B8MUU8"/>
<dbReference type="HOGENOM" id="CLU_963714_0_0_1"/>
<evidence type="ECO:0000313" key="2">
    <source>
        <dbReference type="Proteomes" id="UP000001745"/>
    </source>
</evidence>
<dbReference type="AlphaFoldDB" id="B8MUU8"/>
<dbReference type="GeneID" id="8107279"/>
<sequence length="289" mass="31042">MECSRLSLVGARGSSGSTYRLPHSSELVYNAPYALMSNCVVRYAATSPSAWGTVEAIDEYKESSAGAGGTRYVVASFANAPSVGGRDAFFMRLPQDGALYLCCEVLDVSDDYWEAMASLHSIGYGPSTLHGVMDLLAVKDVRSVELEVRGASLLSSDNDERMQVDGPHRFVDGSILEVRFSVEPKAKAVVIHDMFYKPDKPHANDTVACKEIISCALRGTQAPGDIQRRVASTWCSNLTAMMCSAAWSTRRDGNIVVDFGSGGGQSLDVLKDNALGSYILVQPDKAYGG</sequence>
<dbReference type="EMBL" id="EQ962661">
    <property type="protein sequence ID" value="EED11867.1"/>
    <property type="molecule type" value="Genomic_DNA"/>
</dbReference>
<dbReference type="VEuPathDB" id="FungiDB:TSTA_110470"/>
<protein>
    <submittedName>
        <fullName evidence="1">Uncharacterized protein</fullName>
    </submittedName>
</protein>
<organism evidence="1 2">
    <name type="scientific">Talaromyces stipitatus (strain ATCC 10500 / CBS 375.48 / QM 6759 / NRRL 1006)</name>
    <name type="common">Penicillium stipitatum</name>
    <dbReference type="NCBI Taxonomy" id="441959"/>
    <lineage>
        <taxon>Eukaryota</taxon>
        <taxon>Fungi</taxon>
        <taxon>Dikarya</taxon>
        <taxon>Ascomycota</taxon>
        <taxon>Pezizomycotina</taxon>
        <taxon>Eurotiomycetes</taxon>
        <taxon>Eurotiomycetidae</taxon>
        <taxon>Eurotiales</taxon>
        <taxon>Trichocomaceae</taxon>
        <taxon>Talaromyces</taxon>
        <taxon>Talaromyces sect. Talaromyces</taxon>
    </lineage>
</organism>
<proteinExistence type="predicted"/>